<dbReference type="WBParaSite" id="DME_0000577001-mRNA-1">
    <property type="protein sequence ID" value="DME_0000577001-mRNA-1"/>
    <property type="gene ID" value="DME_0000577001"/>
</dbReference>
<dbReference type="InterPro" id="IPR014799">
    <property type="entry name" value="ASD2_dom"/>
</dbReference>
<reference evidence="2 4" key="2">
    <citation type="submission" date="2018-11" db="EMBL/GenBank/DDBJ databases">
        <authorList>
            <consortium name="Pathogen Informatics"/>
        </authorList>
    </citation>
    <scope>NUCLEOTIDE SEQUENCE [LARGE SCALE GENOMIC DNA]</scope>
</reference>
<keyword evidence="4" id="KW-1185">Reference proteome</keyword>
<dbReference type="Proteomes" id="UP000274756">
    <property type="component" value="Unassembled WGS sequence"/>
</dbReference>
<protein>
    <submittedName>
        <fullName evidence="5">ASD2 domain-containing protein</fullName>
    </submittedName>
</protein>
<organism evidence="3 5">
    <name type="scientific">Dracunculus medinensis</name>
    <name type="common">Guinea worm</name>
    <dbReference type="NCBI Taxonomy" id="318479"/>
    <lineage>
        <taxon>Eukaryota</taxon>
        <taxon>Metazoa</taxon>
        <taxon>Ecdysozoa</taxon>
        <taxon>Nematoda</taxon>
        <taxon>Chromadorea</taxon>
        <taxon>Rhabditida</taxon>
        <taxon>Spirurina</taxon>
        <taxon>Dracunculoidea</taxon>
        <taxon>Dracunculidae</taxon>
        <taxon>Dracunculus</taxon>
    </lineage>
</organism>
<feature type="domain" description="ASD2" evidence="1">
    <location>
        <begin position="228"/>
        <end position="413"/>
    </location>
</feature>
<dbReference type="OrthoDB" id="10063560at2759"/>
<dbReference type="AlphaFoldDB" id="A0A158Q4V0"/>
<evidence type="ECO:0000313" key="5">
    <source>
        <dbReference type="WBParaSite" id="DME_0000577001-mRNA-1"/>
    </source>
</evidence>
<proteinExistence type="predicted"/>
<dbReference type="Proteomes" id="UP000038040">
    <property type="component" value="Unplaced"/>
</dbReference>
<dbReference type="EMBL" id="UYYG01001180">
    <property type="protein sequence ID" value="VDN59390.1"/>
    <property type="molecule type" value="Genomic_DNA"/>
</dbReference>
<name>A0A158Q4V0_DRAME</name>
<evidence type="ECO:0000313" key="4">
    <source>
        <dbReference type="Proteomes" id="UP000274756"/>
    </source>
</evidence>
<evidence type="ECO:0000313" key="2">
    <source>
        <dbReference type="EMBL" id="VDN59390.1"/>
    </source>
</evidence>
<dbReference type="Pfam" id="PF08687">
    <property type="entry name" value="ASD2"/>
    <property type="match status" value="1"/>
</dbReference>
<accession>A0A158Q4V0</accession>
<reference evidence="5" key="1">
    <citation type="submission" date="2016-04" db="UniProtKB">
        <authorList>
            <consortium name="WormBaseParasite"/>
        </authorList>
    </citation>
    <scope>IDENTIFICATION</scope>
</reference>
<dbReference type="Gene3D" id="6.10.250.3120">
    <property type="match status" value="1"/>
</dbReference>
<evidence type="ECO:0000313" key="3">
    <source>
        <dbReference type="Proteomes" id="UP000038040"/>
    </source>
</evidence>
<gene>
    <name evidence="2" type="ORF">DME_LOCUS9363</name>
</gene>
<dbReference type="STRING" id="318479.A0A158Q4V0"/>
<evidence type="ECO:0000259" key="1">
    <source>
        <dbReference type="Pfam" id="PF08687"/>
    </source>
</evidence>
<sequence length="419" mass="47303">MLHRTPSGAKKRIRQRQEQKWLKSISSTNSFDHSLSSTDNNSGDYRSLVNAGDYKSILPDELPFNSNQLQVTNLYSPALSPRQSSQFTSAATAVSTTTSNVSSVLSPVTAFLPSASSSSSCIGGKPTVEVHPMPSQQQQNINTKSAMCFSSKYDILSEKIREKPIVPKKPAKLILNSSIFDSSKTSPLSLSTSMLNLPTFSSQASSVSSNCNSSISRLFTTPSLICLHTALMQPSLTEEEIERLETKRQQLIESISRKISILDGEKDSIDNEIEANETLRRCIVNDLLNNCENQVLVEKIEKNLAQNSQLIRLETRLRMQLERLESLPSDSVEKDLNIARIEKIKQQIDDKELLLKAFNRRDSDVDRCICSLLCVERRLQWRFYKETWKKLMVERHEIDERLSFGREQLNALLKAQTNL</sequence>